<organism evidence="1 2">
    <name type="scientific">Handelsmanbacteria sp. (strain RIFCSPLOWO2_12_FULL_64_10)</name>
    <dbReference type="NCBI Taxonomy" id="1817868"/>
    <lineage>
        <taxon>Bacteria</taxon>
        <taxon>Candidatus Handelsmaniibacteriota</taxon>
    </lineage>
</organism>
<gene>
    <name evidence="1" type="ORF">A3F84_11270</name>
</gene>
<accession>A0A1F6C6Y8</accession>
<sequence length="92" mass="10638">MPKFITAHITSCMTRQDVERLVRRFAEESSDGVRNLRTQCDTVLGRMVCEWEAPDRDALVRWLAGRNVRFRGQEEWVMCVQLEVVDGEVVGP</sequence>
<dbReference type="EMBL" id="MFKF01000393">
    <property type="protein sequence ID" value="OGG44904.1"/>
    <property type="molecule type" value="Genomic_DNA"/>
</dbReference>
<proteinExistence type="predicted"/>
<name>A0A1F6C6Y8_HANXR</name>
<evidence type="ECO:0000313" key="1">
    <source>
        <dbReference type="EMBL" id="OGG44904.1"/>
    </source>
</evidence>
<reference evidence="1 2" key="1">
    <citation type="journal article" date="2016" name="Nat. Commun.">
        <title>Thousands of microbial genomes shed light on interconnected biogeochemical processes in an aquifer system.</title>
        <authorList>
            <person name="Anantharaman K."/>
            <person name="Brown C.T."/>
            <person name="Hug L.A."/>
            <person name="Sharon I."/>
            <person name="Castelle C.J."/>
            <person name="Probst A.J."/>
            <person name="Thomas B.C."/>
            <person name="Singh A."/>
            <person name="Wilkins M.J."/>
            <person name="Karaoz U."/>
            <person name="Brodie E.L."/>
            <person name="Williams K.H."/>
            <person name="Hubbard S.S."/>
            <person name="Banfield J.F."/>
        </authorList>
    </citation>
    <scope>NUCLEOTIDE SEQUENCE [LARGE SCALE GENOMIC DNA]</scope>
    <source>
        <strain evidence="2">RIFCSPLOWO2_12_FULL_64_10</strain>
    </source>
</reference>
<comment type="caution">
    <text evidence="1">The sequence shown here is derived from an EMBL/GenBank/DDBJ whole genome shotgun (WGS) entry which is preliminary data.</text>
</comment>
<protein>
    <recommendedName>
        <fullName evidence="3">DUF4242 domain-containing protein</fullName>
    </recommendedName>
</protein>
<evidence type="ECO:0008006" key="3">
    <source>
        <dbReference type="Google" id="ProtNLM"/>
    </source>
</evidence>
<evidence type="ECO:0000313" key="2">
    <source>
        <dbReference type="Proteomes" id="UP000178606"/>
    </source>
</evidence>
<dbReference type="AlphaFoldDB" id="A0A1F6C6Y8"/>
<dbReference type="Proteomes" id="UP000178606">
    <property type="component" value="Unassembled WGS sequence"/>
</dbReference>